<reference evidence="2 3" key="2">
    <citation type="submission" date="2017-09" db="EMBL/GenBank/DDBJ databases">
        <authorList>
            <person name="Lee N."/>
            <person name="Cho B.-K."/>
        </authorList>
    </citation>
    <scope>NUCLEOTIDE SEQUENCE [LARGE SCALE GENOMIC DNA]</scope>
    <source>
        <strain evidence="2 3">ATCC 27467</strain>
    </source>
</reference>
<evidence type="ECO:0000313" key="3">
    <source>
        <dbReference type="Proteomes" id="UP000326831"/>
    </source>
</evidence>
<evidence type="ECO:0000313" key="1">
    <source>
        <dbReference type="EMBL" id="GGZ75852.1"/>
    </source>
</evidence>
<dbReference type="RefSeq" id="WP_150519419.1">
    <property type="nucleotide sequence ID" value="NZ_BMVX01000014.1"/>
</dbReference>
<dbReference type="Proteomes" id="UP000634660">
    <property type="component" value="Unassembled WGS sequence"/>
</dbReference>
<dbReference type="KEGG" id="ssub:CP968_20745"/>
<gene>
    <name evidence="2" type="ORF">CP968_20745</name>
    <name evidence="1" type="ORF">GCM10010371_39560</name>
</gene>
<accession>A0A5P2UMS2</accession>
<protein>
    <submittedName>
        <fullName evidence="2">Uncharacterized protein</fullName>
    </submittedName>
</protein>
<sequence length="67" mass="7042">MHAYSHARTHAGRAVELAAEAAAERLARAAAPAAPALRDRLGQALIAAGVRLTRPAHTPARVQRRTA</sequence>
<reference evidence="1" key="3">
    <citation type="submission" date="2020-09" db="EMBL/GenBank/DDBJ databases">
        <authorList>
            <person name="Sun Q."/>
            <person name="Ohkuma M."/>
        </authorList>
    </citation>
    <scope>NUCLEOTIDE SEQUENCE</scope>
    <source>
        <strain evidence="1">JCM 4834</strain>
    </source>
</reference>
<reference evidence="1" key="1">
    <citation type="journal article" date="2014" name="Int. J. Syst. Evol. Microbiol.">
        <title>Complete genome sequence of Corynebacterium casei LMG S-19264T (=DSM 44701T), isolated from a smear-ripened cheese.</title>
        <authorList>
            <consortium name="US DOE Joint Genome Institute (JGI-PGF)"/>
            <person name="Walter F."/>
            <person name="Albersmeier A."/>
            <person name="Kalinowski J."/>
            <person name="Ruckert C."/>
        </authorList>
    </citation>
    <scope>NUCLEOTIDE SEQUENCE</scope>
    <source>
        <strain evidence="1">JCM 4834</strain>
    </source>
</reference>
<dbReference type="Proteomes" id="UP000326831">
    <property type="component" value="Chromosome"/>
</dbReference>
<dbReference type="EMBL" id="CP023701">
    <property type="protein sequence ID" value="QEU80403.1"/>
    <property type="molecule type" value="Genomic_DNA"/>
</dbReference>
<proteinExistence type="predicted"/>
<dbReference type="EMBL" id="BMVX01000014">
    <property type="protein sequence ID" value="GGZ75852.1"/>
    <property type="molecule type" value="Genomic_DNA"/>
</dbReference>
<organism evidence="2 3">
    <name type="scientific">Streptomyces subrutilus</name>
    <dbReference type="NCBI Taxonomy" id="36818"/>
    <lineage>
        <taxon>Bacteria</taxon>
        <taxon>Bacillati</taxon>
        <taxon>Actinomycetota</taxon>
        <taxon>Actinomycetes</taxon>
        <taxon>Kitasatosporales</taxon>
        <taxon>Streptomycetaceae</taxon>
        <taxon>Streptomyces</taxon>
    </lineage>
</organism>
<dbReference type="AlphaFoldDB" id="A0A5P2UMS2"/>
<keyword evidence="3" id="KW-1185">Reference proteome</keyword>
<evidence type="ECO:0000313" key="2">
    <source>
        <dbReference type="EMBL" id="QEU80403.1"/>
    </source>
</evidence>
<name>A0A5P2UMS2_9ACTN</name>